<dbReference type="PANTHER" id="PTHR43280">
    <property type="entry name" value="ARAC-FAMILY TRANSCRIPTIONAL REGULATOR"/>
    <property type="match status" value="1"/>
</dbReference>
<dbReference type="PANTHER" id="PTHR43280:SF2">
    <property type="entry name" value="HTH-TYPE TRANSCRIPTIONAL REGULATOR EXSA"/>
    <property type="match status" value="1"/>
</dbReference>
<keyword evidence="6" id="KW-1185">Reference proteome</keyword>
<reference evidence="5 6" key="1">
    <citation type="submission" date="2019-09" db="EMBL/GenBank/DDBJ databases">
        <title>Complete genome sequence of Arachidicoccus sp. B3-10 isolated from apple orchard soil.</title>
        <authorList>
            <person name="Kim H.S."/>
            <person name="Han K.-I."/>
            <person name="Suh M.K."/>
            <person name="Lee K.C."/>
            <person name="Eom M.K."/>
            <person name="Kim J.-S."/>
            <person name="Kang S.W."/>
            <person name="Sin Y."/>
            <person name="Lee J.-S."/>
        </authorList>
    </citation>
    <scope>NUCLEOTIDE SEQUENCE [LARGE SCALE GENOMIC DNA]</scope>
    <source>
        <strain evidence="5 6">B3-10</strain>
    </source>
</reference>
<evidence type="ECO:0000313" key="5">
    <source>
        <dbReference type="EMBL" id="QES88486.1"/>
    </source>
</evidence>
<dbReference type="PROSITE" id="PS01124">
    <property type="entry name" value="HTH_ARAC_FAMILY_2"/>
    <property type="match status" value="1"/>
</dbReference>
<sequence>MTKTQDKIPKEKTISVLHDVPDFVPIGDTYGDWIFRIFDRSQTTCKNYLSPNRRDFYLIIYLNQGEGIFSNGLKMYHINKPTLLFIQPSDIISWKNHLSNKDSGYFCMLKKEFIDMNPSLKLLLEKYGVYLPKGKSVIDLERIHLEKFDAIFQRMMQDFEENGPDMHWALGASIQLLLIEAEKIGNFLQPVKVDSNYKLVHTFFEQLESEIHKIDTGENTSSLNASDFAYKLGVHPNYLNELLKKYTGNNVSSLIKNRVLEEAKALLLFTDKTLWDISELLGFSDQSNFSYFFKQKTGESPKKFRENSIMTEHFSF</sequence>
<dbReference type="Gene3D" id="1.10.10.60">
    <property type="entry name" value="Homeodomain-like"/>
    <property type="match status" value="1"/>
</dbReference>
<organism evidence="5 6">
    <name type="scientific">Rhizosphaericola mali</name>
    <dbReference type="NCBI Taxonomy" id="2545455"/>
    <lineage>
        <taxon>Bacteria</taxon>
        <taxon>Pseudomonadati</taxon>
        <taxon>Bacteroidota</taxon>
        <taxon>Chitinophagia</taxon>
        <taxon>Chitinophagales</taxon>
        <taxon>Chitinophagaceae</taxon>
        <taxon>Rhizosphaericola</taxon>
    </lineage>
</organism>
<evidence type="ECO:0000256" key="3">
    <source>
        <dbReference type="ARBA" id="ARBA00023163"/>
    </source>
</evidence>
<dbReference type="Proteomes" id="UP000292424">
    <property type="component" value="Chromosome"/>
</dbReference>
<dbReference type="Pfam" id="PF12833">
    <property type="entry name" value="HTH_18"/>
    <property type="match status" value="1"/>
</dbReference>
<proteinExistence type="predicted"/>
<dbReference type="EMBL" id="CP044016">
    <property type="protein sequence ID" value="QES88486.1"/>
    <property type="molecule type" value="Genomic_DNA"/>
</dbReference>
<evidence type="ECO:0000256" key="1">
    <source>
        <dbReference type="ARBA" id="ARBA00023015"/>
    </source>
</evidence>
<dbReference type="OrthoDB" id="629929at2"/>
<evidence type="ECO:0000256" key="2">
    <source>
        <dbReference type="ARBA" id="ARBA00023125"/>
    </source>
</evidence>
<evidence type="ECO:0000313" key="6">
    <source>
        <dbReference type="Proteomes" id="UP000292424"/>
    </source>
</evidence>
<accession>A0A5P2FYB1</accession>
<name>A0A5P2FYB1_9BACT</name>
<dbReference type="RefSeq" id="WP_131329373.1">
    <property type="nucleotide sequence ID" value="NZ_CP044016.1"/>
</dbReference>
<dbReference type="SUPFAM" id="SSF46689">
    <property type="entry name" value="Homeodomain-like"/>
    <property type="match status" value="1"/>
</dbReference>
<keyword evidence="1" id="KW-0805">Transcription regulation</keyword>
<keyword evidence="3" id="KW-0804">Transcription</keyword>
<dbReference type="InterPro" id="IPR009057">
    <property type="entry name" value="Homeodomain-like_sf"/>
</dbReference>
<dbReference type="GO" id="GO:0043565">
    <property type="term" value="F:sequence-specific DNA binding"/>
    <property type="evidence" value="ECO:0007669"/>
    <property type="project" value="InterPro"/>
</dbReference>
<dbReference type="AlphaFoldDB" id="A0A5P2FYB1"/>
<dbReference type="Pfam" id="PF02311">
    <property type="entry name" value="AraC_binding"/>
    <property type="match status" value="1"/>
</dbReference>
<dbReference type="SUPFAM" id="SSF51215">
    <property type="entry name" value="Regulatory protein AraC"/>
    <property type="match status" value="1"/>
</dbReference>
<dbReference type="InterPro" id="IPR003313">
    <property type="entry name" value="AraC-bd"/>
</dbReference>
<dbReference type="InterPro" id="IPR037923">
    <property type="entry name" value="HTH-like"/>
</dbReference>
<keyword evidence="2" id="KW-0238">DNA-binding</keyword>
<dbReference type="SMART" id="SM00342">
    <property type="entry name" value="HTH_ARAC"/>
    <property type="match status" value="1"/>
</dbReference>
<evidence type="ECO:0000259" key="4">
    <source>
        <dbReference type="PROSITE" id="PS01124"/>
    </source>
</evidence>
<protein>
    <submittedName>
        <fullName evidence="5">AraC family transcriptional regulator</fullName>
    </submittedName>
</protein>
<dbReference type="InterPro" id="IPR018060">
    <property type="entry name" value="HTH_AraC"/>
</dbReference>
<dbReference type="GO" id="GO:0003700">
    <property type="term" value="F:DNA-binding transcription factor activity"/>
    <property type="evidence" value="ECO:0007669"/>
    <property type="project" value="InterPro"/>
</dbReference>
<feature type="domain" description="HTH araC/xylS-type" evidence="4">
    <location>
        <begin position="208"/>
        <end position="307"/>
    </location>
</feature>
<dbReference type="KEGG" id="arac:E0W69_007355"/>
<gene>
    <name evidence="5" type="ORF">E0W69_007355</name>
</gene>